<organism evidence="1 2">
    <name type="scientific">Methanoculleus chikugoensis</name>
    <dbReference type="NCBI Taxonomy" id="118126"/>
    <lineage>
        <taxon>Archaea</taxon>
        <taxon>Methanobacteriati</taxon>
        <taxon>Methanobacteriota</taxon>
        <taxon>Stenosarchaea group</taxon>
        <taxon>Methanomicrobia</taxon>
        <taxon>Methanomicrobiales</taxon>
        <taxon>Methanomicrobiaceae</taxon>
        <taxon>Methanoculleus</taxon>
    </lineage>
</organism>
<dbReference type="EMBL" id="AP019781">
    <property type="protein sequence ID" value="BBL69281.1"/>
    <property type="molecule type" value="Genomic_DNA"/>
</dbReference>
<reference evidence="1 2" key="1">
    <citation type="submission" date="2019-06" db="EMBL/GenBank/DDBJ databases">
        <title>Complete genome sequence of Methanoculleus chikugoensis strain MG62.</title>
        <authorList>
            <person name="Asakawa S."/>
            <person name="Dianou D."/>
        </authorList>
    </citation>
    <scope>NUCLEOTIDE SEQUENCE [LARGE SCALE GENOMIC DNA]</scope>
    <source>
        <strain evidence="1 2">MG62</strain>
    </source>
</reference>
<name>A0ABM7H8U0_9EURY</name>
<dbReference type="RefSeq" id="WP_221057253.1">
    <property type="nucleotide sequence ID" value="NZ_AP019781.1"/>
</dbReference>
<dbReference type="GeneID" id="66132005"/>
<evidence type="ECO:0008006" key="3">
    <source>
        <dbReference type="Google" id="ProtNLM"/>
    </source>
</evidence>
<sequence>MRALGEIGAPGASEALQPLPLDADRDVRREAFEALEAIKARGDLA</sequence>
<gene>
    <name evidence="1" type="ORF">MchiMG62_24620</name>
</gene>
<evidence type="ECO:0000313" key="2">
    <source>
        <dbReference type="Proteomes" id="UP000824969"/>
    </source>
</evidence>
<keyword evidence="2" id="KW-1185">Reference proteome</keyword>
<accession>A0ABM7H8U0</accession>
<dbReference type="Proteomes" id="UP000824969">
    <property type="component" value="Chromosome"/>
</dbReference>
<evidence type="ECO:0000313" key="1">
    <source>
        <dbReference type="EMBL" id="BBL69281.1"/>
    </source>
</evidence>
<protein>
    <recommendedName>
        <fullName evidence="3">HEAT repeat domain-containing protein</fullName>
    </recommendedName>
</protein>
<proteinExistence type="predicted"/>